<dbReference type="KEGG" id="bspl:114855621"/>
<dbReference type="OrthoDB" id="9949323at2759"/>
<name>A0A6P7MK87_BETSP</name>
<evidence type="ECO:0000259" key="3">
    <source>
        <dbReference type="Pfam" id="PF13908"/>
    </source>
</evidence>
<keyword evidence="2" id="KW-0732">Signal</keyword>
<keyword evidence="1" id="KW-0472">Membrane</keyword>
<dbReference type="RefSeq" id="XP_029006753.1">
    <property type="nucleotide sequence ID" value="XM_029150920.3"/>
</dbReference>
<feature type="chain" id="PRO_5028325486" evidence="2">
    <location>
        <begin position="24"/>
        <end position="252"/>
    </location>
</feature>
<dbReference type="FunCoup" id="A0A6P7MK87">
    <property type="interactions" value="41"/>
</dbReference>
<accession>A0A6P7MK87</accession>
<dbReference type="GeneID" id="114855621"/>
<keyword evidence="1" id="KW-0812">Transmembrane</keyword>
<evidence type="ECO:0000256" key="2">
    <source>
        <dbReference type="SAM" id="SignalP"/>
    </source>
</evidence>
<evidence type="ECO:0000313" key="4">
    <source>
        <dbReference type="Proteomes" id="UP000515150"/>
    </source>
</evidence>
<dbReference type="InterPro" id="IPR053891">
    <property type="entry name" value="Shisa_N"/>
</dbReference>
<keyword evidence="1" id="KW-1133">Transmembrane helix</keyword>
<dbReference type="Pfam" id="PF13908">
    <property type="entry name" value="Shisa_N"/>
    <property type="match status" value="1"/>
</dbReference>
<reference evidence="5" key="1">
    <citation type="submission" date="2025-08" db="UniProtKB">
        <authorList>
            <consortium name="RefSeq"/>
        </authorList>
    </citation>
    <scope>IDENTIFICATION</scope>
</reference>
<dbReference type="InParanoid" id="A0A6P7MK87"/>
<organism evidence="4 5">
    <name type="scientific">Betta splendens</name>
    <name type="common">Siamese fighting fish</name>
    <dbReference type="NCBI Taxonomy" id="158456"/>
    <lineage>
        <taxon>Eukaryota</taxon>
        <taxon>Metazoa</taxon>
        <taxon>Chordata</taxon>
        <taxon>Craniata</taxon>
        <taxon>Vertebrata</taxon>
        <taxon>Euteleostomi</taxon>
        <taxon>Actinopterygii</taxon>
        <taxon>Neopterygii</taxon>
        <taxon>Teleostei</taxon>
        <taxon>Neoteleostei</taxon>
        <taxon>Acanthomorphata</taxon>
        <taxon>Anabantaria</taxon>
        <taxon>Anabantiformes</taxon>
        <taxon>Anabantoidei</taxon>
        <taxon>Osphronemidae</taxon>
        <taxon>Betta</taxon>
    </lineage>
</organism>
<keyword evidence="4" id="KW-1185">Reference proteome</keyword>
<evidence type="ECO:0000256" key="1">
    <source>
        <dbReference type="SAM" id="Phobius"/>
    </source>
</evidence>
<dbReference type="AlphaFoldDB" id="A0A6P7MK87"/>
<evidence type="ECO:0000313" key="5">
    <source>
        <dbReference type="RefSeq" id="XP_029006753.1"/>
    </source>
</evidence>
<feature type="domain" description="Shisa N-terminal" evidence="3">
    <location>
        <begin position="25"/>
        <end position="75"/>
    </location>
</feature>
<feature type="transmembrane region" description="Helical" evidence="1">
    <location>
        <begin position="92"/>
        <end position="121"/>
    </location>
</feature>
<proteinExistence type="predicted"/>
<gene>
    <name evidence="5" type="primary">LOC114855621</name>
</gene>
<feature type="signal peptide" evidence="2">
    <location>
        <begin position="1"/>
        <end position="23"/>
    </location>
</feature>
<dbReference type="Proteomes" id="UP000515150">
    <property type="component" value="Chromosome 5"/>
</dbReference>
<protein>
    <submittedName>
        <fullName evidence="5">Protein shisa-5-like</fullName>
    </submittedName>
</protein>
<sequence>MASGLSAVFVLVLCVLLPTCVSADNDCKGYKSAFTGSYQASQKCYLGFCCGTCNNRYCCNTSSLKLSEDAQDDCDRNIIYCDLRPSWIFTTIFGRVMLAICMFILGLIFICCFFCPCCCLYKKLRKPRHVTNSTLPQQYQLQQVATPGQPPGYQCPSYEVTPMLPGYGAQPTGPPGPPPTYEEATCPAYPPNPMPYSHGAFIPSQTPYPLQPPAQPQFNAPPSQTDYFTEPAYNPDYVGPTQGRTMSHNVSF</sequence>